<dbReference type="RefSeq" id="WP_301623128.1">
    <property type="nucleotide sequence ID" value="NZ_JAOSKY010000016.1"/>
</dbReference>
<accession>A0A9X3BDF1</accession>
<comment type="caution">
    <text evidence="2">The sequence shown here is derived from an EMBL/GenBank/DDBJ whole genome shotgun (WGS) entry which is preliminary data.</text>
</comment>
<name>A0A9X3BDF1_9PSED</name>
<dbReference type="Pfam" id="PF00756">
    <property type="entry name" value="Esterase"/>
    <property type="match status" value="1"/>
</dbReference>
<feature type="signal peptide" evidence="1">
    <location>
        <begin position="1"/>
        <end position="22"/>
    </location>
</feature>
<reference evidence="2" key="2">
    <citation type="journal article" date="2023" name="mSystems">
        <title>Charting the Lipopeptidome of Nonpathogenic Pseudomonas.</title>
        <authorList>
            <person name="Cesa-Luna C."/>
            <person name="Geudens N."/>
            <person name="Girard L."/>
            <person name="De Roo V."/>
            <person name="Maklad H.R."/>
            <person name="Martins J.C."/>
            <person name="Hofte M."/>
            <person name="De Mot R."/>
        </authorList>
    </citation>
    <scope>NUCLEOTIDE SEQUENCE</scope>
    <source>
        <strain evidence="2">B1M3-32</strain>
    </source>
</reference>
<feature type="chain" id="PRO_5040957641" evidence="1">
    <location>
        <begin position="23"/>
        <end position="356"/>
    </location>
</feature>
<dbReference type="InterPro" id="IPR029058">
    <property type="entry name" value="AB_hydrolase_fold"/>
</dbReference>
<dbReference type="InterPro" id="IPR000801">
    <property type="entry name" value="Esterase-like"/>
</dbReference>
<keyword evidence="3" id="KW-1185">Reference proteome</keyword>
<dbReference type="EMBL" id="JAOSKY010000016">
    <property type="protein sequence ID" value="MCU7250580.1"/>
    <property type="molecule type" value="Genomic_DNA"/>
</dbReference>
<dbReference type="Gene3D" id="3.40.50.1820">
    <property type="entry name" value="alpha/beta hydrolase"/>
    <property type="match status" value="1"/>
</dbReference>
<gene>
    <name evidence="2" type="ORF">OC940_22440</name>
</gene>
<dbReference type="Proteomes" id="UP001139955">
    <property type="component" value="Unassembled WGS sequence"/>
</dbReference>
<evidence type="ECO:0000313" key="2">
    <source>
        <dbReference type="EMBL" id="MCU7250580.1"/>
    </source>
</evidence>
<dbReference type="AlphaFoldDB" id="A0A9X3BDF1"/>
<proteinExistence type="predicted"/>
<protein>
    <submittedName>
        <fullName evidence="2">Alpha/beta hydrolase-fold protein</fullName>
    </submittedName>
</protein>
<keyword evidence="1" id="KW-0732">Signal</keyword>
<dbReference type="GO" id="GO:0016787">
    <property type="term" value="F:hydrolase activity"/>
    <property type="evidence" value="ECO:0007669"/>
    <property type="project" value="UniProtKB-KW"/>
</dbReference>
<dbReference type="SUPFAM" id="SSF53474">
    <property type="entry name" value="alpha/beta-Hydrolases"/>
    <property type="match status" value="1"/>
</dbReference>
<keyword evidence="2" id="KW-0378">Hydrolase</keyword>
<organism evidence="2 3">
    <name type="scientific">Pseudomonas koreensis</name>
    <dbReference type="NCBI Taxonomy" id="198620"/>
    <lineage>
        <taxon>Bacteria</taxon>
        <taxon>Pseudomonadati</taxon>
        <taxon>Pseudomonadota</taxon>
        <taxon>Gammaproteobacteria</taxon>
        <taxon>Pseudomonadales</taxon>
        <taxon>Pseudomonadaceae</taxon>
        <taxon>Pseudomonas</taxon>
    </lineage>
</organism>
<reference evidence="2" key="1">
    <citation type="submission" date="2022-09" db="EMBL/GenBank/DDBJ databases">
        <authorList>
            <person name="Cesa-Luna C."/>
            <person name="Girard L."/>
            <person name="Lood C."/>
            <person name="Hofte M."/>
            <person name="De Mot R."/>
        </authorList>
    </citation>
    <scope>NUCLEOTIDE SEQUENCE</scope>
    <source>
        <strain evidence="2">B1M3-32</strain>
    </source>
</reference>
<sequence>MKTLLGFSLATAMTLVTPFLHAAEPLDAEDIAFQALSPVVTALINADDVPELMARAEKLEDTDTLQAIAVYLAATREDPEQMLAPYQVAALFARRGDDKLALRFLQEADDRGMWFGPLLAGDEDFSDLRETSTYKAVLANAQQRYKKIAPGKVGAISVLNPSADIPAPKACRPVVVWLHGYGINGELDESYQPLADTGAIILGINGTEMINAVDSFRWIGPGFEGTHQTVQNGLNQLAAQQCIDRKRVYLMGFSQGSQHAGALLAQHPDDYAGALLLSPGGRQPTPTVSKAHGKRVFVINGKLEGPGNQQMATDFRKLFSDGNEVKSRTHEGGHSFPDDWSTSLPQALRWLMGSDA</sequence>
<evidence type="ECO:0000313" key="3">
    <source>
        <dbReference type="Proteomes" id="UP001139955"/>
    </source>
</evidence>
<evidence type="ECO:0000256" key="1">
    <source>
        <dbReference type="SAM" id="SignalP"/>
    </source>
</evidence>